<evidence type="ECO:0000313" key="1">
    <source>
        <dbReference type="EMBL" id="VDO51983.1"/>
    </source>
</evidence>
<name>A0A3P7XD03_9TREM</name>
<keyword evidence="2" id="KW-1185">Reference proteome</keyword>
<accession>A0A3P7XD03</accession>
<sequence>MIHTPFDPLGSWILYAPLVWNQGFSTPLDRYSVSSNSVKVLDIRFSSSQFCKHPATTRKQ</sequence>
<organism evidence="1 2">
    <name type="scientific">Schistosoma margrebowiei</name>
    <dbReference type="NCBI Taxonomy" id="48269"/>
    <lineage>
        <taxon>Eukaryota</taxon>
        <taxon>Metazoa</taxon>
        <taxon>Spiralia</taxon>
        <taxon>Lophotrochozoa</taxon>
        <taxon>Platyhelminthes</taxon>
        <taxon>Trematoda</taxon>
        <taxon>Digenea</taxon>
        <taxon>Strigeidida</taxon>
        <taxon>Schistosomatoidea</taxon>
        <taxon>Schistosomatidae</taxon>
        <taxon>Schistosoma</taxon>
    </lineage>
</organism>
<dbReference type="Proteomes" id="UP000277204">
    <property type="component" value="Unassembled WGS sequence"/>
</dbReference>
<evidence type="ECO:0000313" key="2">
    <source>
        <dbReference type="Proteomes" id="UP000277204"/>
    </source>
</evidence>
<reference evidence="1 2" key="1">
    <citation type="submission" date="2018-11" db="EMBL/GenBank/DDBJ databases">
        <authorList>
            <consortium name="Pathogen Informatics"/>
        </authorList>
    </citation>
    <scope>NUCLEOTIDE SEQUENCE [LARGE SCALE GENOMIC DNA]</scope>
    <source>
        <strain evidence="1 2">Zambia</strain>
    </source>
</reference>
<protein>
    <submittedName>
        <fullName evidence="1">Uncharacterized protein</fullName>
    </submittedName>
</protein>
<proteinExistence type="predicted"/>
<dbReference type="AlphaFoldDB" id="A0A3P7XD03"/>
<gene>
    <name evidence="1" type="ORF">SMRZ_LOCUS1656</name>
</gene>
<dbReference type="EMBL" id="UZAI01000377">
    <property type="protein sequence ID" value="VDO51983.1"/>
    <property type="molecule type" value="Genomic_DNA"/>
</dbReference>